<feature type="region of interest" description="Disordered" evidence="1">
    <location>
        <begin position="1"/>
        <end position="21"/>
    </location>
</feature>
<feature type="compositionally biased region" description="Polar residues" evidence="1">
    <location>
        <begin position="9"/>
        <end position="21"/>
    </location>
</feature>
<dbReference type="GO" id="GO:0031369">
    <property type="term" value="F:translation initiation factor binding"/>
    <property type="evidence" value="ECO:0007669"/>
    <property type="project" value="TreeGrafter"/>
</dbReference>
<dbReference type="PANTHER" id="PTHR10540:SF6">
    <property type="entry name" value="EUKARYOTIC TRANSLATION INITIATION FACTOR 3 SUBUNIT F"/>
    <property type="match status" value="1"/>
</dbReference>
<dbReference type="Pfam" id="PF13012">
    <property type="entry name" value="MitMem_reg"/>
    <property type="match status" value="1"/>
</dbReference>
<dbReference type="EMBL" id="PUHQ01000256">
    <property type="protein sequence ID" value="KAG0653242.1"/>
    <property type="molecule type" value="Genomic_DNA"/>
</dbReference>
<comment type="caution">
    <text evidence="3">The sequence shown here is derived from an EMBL/GenBank/DDBJ whole genome shotgun (WGS) entry which is preliminary data.</text>
</comment>
<dbReference type="OrthoDB" id="25498at2759"/>
<accession>A0A9P7B1H7</accession>
<dbReference type="PANTHER" id="PTHR10540">
    <property type="entry name" value="EUKARYOTIC TRANSLATION INITIATION FACTOR 3 SUBUNIT F-RELATED"/>
    <property type="match status" value="1"/>
</dbReference>
<evidence type="ECO:0000313" key="3">
    <source>
        <dbReference type="EMBL" id="KAG0653242.1"/>
    </source>
</evidence>
<gene>
    <name evidence="3" type="ORF">C6P46_003230</name>
</gene>
<reference evidence="3 4" key="1">
    <citation type="submission" date="2020-11" db="EMBL/GenBank/DDBJ databases">
        <title>Kefir isolates.</title>
        <authorList>
            <person name="Marcisauskas S."/>
            <person name="Kim Y."/>
            <person name="Blasche S."/>
        </authorList>
    </citation>
    <scope>NUCLEOTIDE SEQUENCE [LARGE SCALE GENOMIC DNA]</scope>
    <source>
        <strain evidence="3 4">KR</strain>
    </source>
</reference>
<dbReference type="PROSITE" id="PS50249">
    <property type="entry name" value="MPN"/>
    <property type="match status" value="1"/>
</dbReference>
<dbReference type="InterPro" id="IPR037518">
    <property type="entry name" value="MPN"/>
</dbReference>
<sequence>MLSLALPSTGGNPAATSARSQGGVQLHPVVLASILDSHLRRPADHDRVLGTLLGPRSSAQVTEAFSVPYAVRAKGQVTIDVEHHRAMVDLHLKQNPKLVVLGWFATHPQLNSFSALIHNFYAAEALPTGAPAVHLALDPESLHFETYTAQPLLGGSDGGLAFTPVPHSVLVAPHERPSLDLLSSRLSSLSNLVPAPPVEPTTGEDLQVPTTPLEALYALLRQVTAMLDQVLDYVKQVASGQREGDDKVARALLETVGSVPQVTPAPVEKEAGEEESSSRAAEGESSSATAAGAAANPIADFEEEFNAHLADVLMVSYLANVIKTQAELSSRLNLLV</sequence>
<evidence type="ECO:0000256" key="1">
    <source>
        <dbReference type="SAM" id="MobiDB-lite"/>
    </source>
</evidence>
<evidence type="ECO:0000313" key="4">
    <source>
        <dbReference type="Proteomes" id="UP000777482"/>
    </source>
</evidence>
<dbReference type="Pfam" id="PF01398">
    <property type="entry name" value="JAB"/>
    <property type="match status" value="1"/>
</dbReference>
<dbReference type="GO" id="GO:0003743">
    <property type="term" value="F:translation initiation factor activity"/>
    <property type="evidence" value="ECO:0007669"/>
    <property type="project" value="TreeGrafter"/>
</dbReference>
<dbReference type="SMART" id="SM00232">
    <property type="entry name" value="JAB_MPN"/>
    <property type="match status" value="1"/>
</dbReference>
<feature type="compositionally biased region" description="Low complexity" evidence="1">
    <location>
        <begin position="278"/>
        <end position="291"/>
    </location>
</feature>
<dbReference type="Proteomes" id="UP000777482">
    <property type="component" value="Unassembled WGS sequence"/>
</dbReference>
<evidence type="ECO:0000259" key="2">
    <source>
        <dbReference type="PROSITE" id="PS50249"/>
    </source>
</evidence>
<keyword evidence="4" id="KW-1185">Reference proteome</keyword>
<name>A0A9P7B1H7_RHOMI</name>
<dbReference type="InterPro" id="IPR000555">
    <property type="entry name" value="JAMM/MPN+_dom"/>
</dbReference>
<dbReference type="GO" id="GO:0071541">
    <property type="term" value="C:eukaryotic translation initiation factor 3 complex, eIF3m"/>
    <property type="evidence" value="ECO:0007669"/>
    <property type="project" value="TreeGrafter"/>
</dbReference>
<dbReference type="Gene3D" id="3.40.140.10">
    <property type="entry name" value="Cytidine Deaminase, domain 2"/>
    <property type="match status" value="1"/>
</dbReference>
<dbReference type="AlphaFoldDB" id="A0A9P7B1H7"/>
<protein>
    <recommendedName>
        <fullName evidence="2">MPN domain-containing protein</fullName>
    </recommendedName>
</protein>
<feature type="region of interest" description="Disordered" evidence="1">
    <location>
        <begin position="259"/>
        <end position="291"/>
    </location>
</feature>
<proteinExistence type="predicted"/>
<dbReference type="InterPro" id="IPR024969">
    <property type="entry name" value="EIF3F/CSN6-like_C"/>
</dbReference>
<dbReference type="GO" id="GO:0008237">
    <property type="term" value="F:metallopeptidase activity"/>
    <property type="evidence" value="ECO:0007669"/>
    <property type="project" value="InterPro"/>
</dbReference>
<organism evidence="3 4">
    <name type="scientific">Rhodotorula mucilaginosa</name>
    <name type="common">Yeast</name>
    <name type="synonym">Rhodotorula rubra</name>
    <dbReference type="NCBI Taxonomy" id="5537"/>
    <lineage>
        <taxon>Eukaryota</taxon>
        <taxon>Fungi</taxon>
        <taxon>Dikarya</taxon>
        <taxon>Basidiomycota</taxon>
        <taxon>Pucciniomycotina</taxon>
        <taxon>Microbotryomycetes</taxon>
        <taxon>Sporidiobolales</taxon>
        <taxon>Sporidiobolaceae</taxon>
        <taxon>Rhodotorula</taxon>
    </lineage>
</organism>
<feature type="domain" description="MPN" evidence="2">
    <location>
        <begin position="24"/>
        <end position="156"/>
    </location>
</feature>